<dbReference type="InterPro" id="IPR024692">
    <property type="entry name" value="PTS_EI"/>
</dbReference>
<proteinExistence type="inferred from homology"/>
<feature type="binding site" evidence="19">
    <location>
        <position position="350"/>
    </location>
    <ligand>
        <name>phosphoenolpyruvate</name>
        <dbReference type="ChEBI" id="CHEBI:58702"/>
    </ligand>
</feature>
<keyword evidence="15 17" id="KW-0460">Magnesium</keyword>
<dbReference type="Gene3D" id="3.50.30.10">
    <property type="entry name" value="Phosphohistidine domain"/>
    <property type="match status" value="1"/>
</dbReference>
<evidence type="ECO:0000256" key="11">
    <source>
        <dbReference type="ARBA" id="ARBA00022679"/>
    </source>
</evidence>
<evidence type="ECO:0000256" key="15">
    <source>
        <dbReference type="ARBA" id="ARBA00022842"/>
    </source>
</evidence>
<keyword evidence="8 17" id="KW-0813">Transport</keyword>
<dbReference type="GO" id="GO:0005737">
    <property type="term" value="C:cytoplasm"/>
    <property type="evidence" value="ECO:0007669"/>
    <property type="project" value="UniProtKB-SubCell"/>
</dbReference>
<comment type="function">
    <text evidence="3 17">General (non sugar-specific) component of the phosphoenolpyruvate-dependent sugar phosphotransferase system (sugar PTS). This major carbohydrate active-transport system catalyzes the phosphorylation of incoming sugar substrates concomitantly with their translocation across the cell membrane. Enzyme I transfers the phosphoryl group from phosphoenolpyruvate (PEP) to the phosphoryl carrier protein (HPr).</text>
</comment>
<evidence type="ECO:0000256" key="19">
    <source>
        <dbReference type="PIRSR" id="PIRSR000732-2"/>
    </source>
</evidence>
<dbReference type="InterPro" id="IPR008279">
    <property type="entry name" value="PEP-util_enz_mobile_dom"/>
</dbReference>
<accession>A0A8J7S2B0</accession>
<dbReference type="SUPFAM" id="SSF47831">
    <property type="entry name" value="Enzyme I of the PEP:sugar phosphotransferase system HPr-binding (sub)domain"/>
    <property type="match status" value="1"/>
</dbReference>
<keyword evidence="14 17" id="KW-0418">Kinase</keyword>
<gene>
    <name evidence="24" type="primary">ptsP</name>
    <name evidence="24" type="ORF">KAJ83_18675</name>
</gene>
<dbReference type="InterPro" id="IPR040442">
    <property type="entry name" value="Pyrv_kinase-like_dom_sf"/>
</dbReference>
<dbReference type="GO" id="GO:0009401">
    <property type="term" value="P:phosphoenolpyruvate-dependent sugar phosphotransferase system"/>
    <property type="evidence" value="ECO:0007669"/>
    <property type="project" value="UniProtKB-KW"/>
</dbReference>
<dbReference type="AlphaFoldDB" id="A0A8J7S2B0"/>
<evidence type="ECO:0000256" key="3">
    <source>
        <dbReference type="ARBA" id="ARBA00002728"/>
    </source>
</evidence>
<dbReference type="SUPFAM" id="SSF51621">
    <property type="entry name" value="Phosphoenolpyruvate/pyruvate domain"/>
    <property type="match status" value="1"/>
</dbReference>
<feature type="binding site" evidence="19">
    <location>
        <position position="486"/>
    </location>
    <ligand>
        <name>phosphoenolpyruvate</name>
        <dbReference type="ChEBI" id="CHEBI:58702"/>
    </ligand>
</feature>
<feature type="binding site" evidence="20">
    <location>
        <position position="452"/>
    </location>
    <ligand>
        <name>Mg(2+)</name>
        <dbReference type="ChEBI" id="CHEBI:18420"/>
    </ligand>
</feature>
<evidence type="ECO:0000256" key="17">
    <source>
        <dbReference type="PIRNR" id="PIRNR000732"/>
    </source>
</evidence>
<keyword evidence="9 17" id="KW-0963">Cytoplasm</keyword>
<evidence type="ECO:0000313" key="25">
    <source>
        <dbReference type="Proteomes" id="UP000672602"/>
    </source>
</evidence>
<dbReference type="EC" id="2.7.3.9" evidence="6 17"/>
<dbReference type="PIRSF" id="PIRSF000732">
    <property type="entry name" value="PTS_enzyme_I"/>
    <property type="match status" value="1"/>
</dbReference>
<evidence type="ECO:0000256" key="4">
    <source>
        <dbReference type="ARBA" id="ARBA00004496"/>
    </source>
</evidence>
<feature type="binding site" evidence="19">
    <location>
        <position position="314"/>
    </location>
    <ligand>
        <name>phosphoenolpyruvate</name>
        <dbReference type="ChEBI" id="CHEBI:58702"/>
    </ligand>
</feature>
<dbReference type="Pfam" id="PF05524">
    <property type="entry name" value="PEP-utilisers_N"/>
    <property type="match status" value="1"/>
</dbReference>
<evidence type="ECO:0000256" key="16">
    <source>
        <dbReference type="ARBA" id="ARBA00033235"/>
    </source>
</evidence>
<keyword evidence="13 17" id="KW-0479">Metal-binding</keyword>
<evidence type="ECO:0000256" key="6">
    <source>
        <dbReference type="ARBA" id="ARBA00012232"/>
    </source>
</evidence>
<dbReference type="PANTHER" id="PTHR46244:SF3">
    <property type="entry name" value="PHOSPHOENOLPYRUVATE-PROTEIN PHOSPHOTRANSFERASE"/>
    <property type="match status" value="1"/>
</dbReference>
<keyword evidence="10 17" id="KW-0762">Sugar transport</keyword>
<dbReference type="NCBIfam" id="TIGR01417">
    <property type="entry name" value="PTS_I_fam"/>
    <property type="match status" value="1"/>
</dbReference>
<dbReference type="PANTHER" id="PTHR46244">
    <property type="entry name" value="PHOSPHOENOLPYRUVATE-PROTEIN PHOSPHOTRANSFERASE"/>
    <property type="match status" value="1"/>
</dbReference>
<dbReference type="InterPro" id="IPR036618">
    <property type="entry name" value="PtsI_HPr-bd_sf"/>
</dbReference>
<dbReference type="InterPro" id="IPR015813">
    <property type="entry name" value="Pyrv/PenolPyrv_kinase-like_dom"/>
</dbReference>
<dbReference type="PRINTS" id="PR01736">
    <property type="entry name" value="PHPHTRNFRASE"/>
</dbReference>
<evidence type="ECO:0000259" key="21">
    <source>
        <dbReference type="Pfam" id="PF00391"/>
    </source>
</evidence>
<dbReference type="InterPro" id="IPR008731">
    <property type="entry name" value="PTS_EIN"/>
</dbReference>
<dbReference type="InterPro" id="IPR000121">
    <property type="entry name" value="PEP_util_C"/>
</dbReference>
<evidence type="ECO:0000313" key="24">
    <source>
        <dbReference type="EMBL" id="MBP5859052.1"/>
    </source>
</evidence>
<feature type="active site" description="Proton donor" evidence="18">
    <location>
        <position position="523"/>
    </location>
</feature>
<feature type="domain" description="PEP-utilising enzyme mobile" evidence="21">
    <location>
        <begin position="160"/>
        <end position="220"/>
    </location>
</feature>
<dbReference type="Proteomes" id="UP000672602">
    <property type="component" value="Unassembled WGS sequence"/>
</dbReference>
<dbReference type="InterPro" id="IPR050499">
    <property type="entry name" value="PEP-utilizing_PTS_enzyme"/>
</dbReference>
<evidence type="ECO:0000256" key="1">
    <source>
        <dbReference type="ARBA" id="ARBA00000683"/>
    </source>
</evidence>
<evidence type="ECO:0000256" key="12">
    <source>
        <dbReference type="ARBA" id="ARBA00022683"/>
    </source>
</evidence>
<evidence type="ECO:0000259" key="23">
    <source>
        <dbReference type="Pfam" id="PF05524"/>
    </source>
</evidence>
<feature type="domain" description="Phosphotransferase system enzyme I N-terminal" evidence="23">
    <location>
        <begin position="7"/>
        <end position="133"/>
    </location>
</feature>
<evidence type="ECO:0000256" key="2">
    <source>
        <dbReference type="ARBA" id="ARBA00001946"/>
    </source>
</evidence>
<evidence type="ECO:0000259" key="22">
    <source>
        <dbReference type="Pfam" id="PF02896"/>
    </source>
</evidence>
<dbReference type="InterPro" id="IPR036637">
    <property type="entry name" value="Phosphohistidine_dom_sf"/>
</dbReference>
<dbReference type="Pfam" id="PF02896">
    <property type="entry name" value="PEP-utilizers_C"/>
    <property type="match status" value="1"/>
</dbReference>
<protein>
    <recommendedName>
        <fullName evidence="7 17">Phosphoenolpyruvate-protein phosphotransferase</fullName>
        <ecNumber evidence="6 17">2.7.3.9</ecNumber>
    </recommendedName>
    <alternativeName>
        <fullName evidence="16 17">Phosphotransferase system, enzyme I</fullName>
    </alternativeName>
</protein>
<dbReference type="EMBL" id="JAGMWN010000014">
    <property type="protein sequence ID" value="MBP5859052.1"/>
    <property type="molecule type" value="Genomic_DNA"/>
</dbReference>
<evidence type="ECO:0000256" key="10">
    <source>
        <dbReference type="ARBA" id="ARBA00022597"/>
    </source>
</evidence>
<dbReference type="Gene3D" id="1.10.274.10">
    <property type="entry name" value="PtsI, HPr-binding domain"/>
    <property type="match status" value="1"/>
</dbReference>
<feature type="binding site" evidence="19">
    <location>
        <begin position="475"/>
        <end position="476"/>
    </location>
    <ligand>
        <name>phosphoenolpyruvate</name>
        <dbReference type="ChEBI" id="CHEBI:58702"/>
    </ligand>
</feature>
<evidence type="ECO:0000256" key="13">
    <source>
        <dbReference type="ARBA" id="ARBA00022723"/>
    </source>
</evidence>
<comment type="catalytic activity">
    <reaction evidence="1 17">
        <text>L-histidyl-[protein] + phosphoenolpyruvate = N(pros)-phospho-L-histidyl-[protein] + pyruvate</text>
        <dbReference type="Rhea" id="RHEA:23880"/>
        <dbReference type="Rhea" id="RHEA-COMP:9745"/>
        <dbReference type="Rhea" id="RHEA-COMP:9746"/>
        <dbReference type="ChEBI" id="CHEBI:15361"/>
        <dbReference type="ChEBI" id="CHEBI:29979"/>
        <dbReference type="ChEBI" id="CHEBI:58702"/>
        <dbReference type="ChEBI" id="CHEBI:64837"/>
        <dbReference type="EC" id="2.7.3.9"/>
    </reaction>
</comment>
<dbReference type="Pfam" id="PF00391">
    <property type="entry name" value="PEP-utilizers"/>
    <property type="match status" value="1"/>
</dbReference>
<dbReference type="Gene3D" id="3.20.20.60">
    <property type="entry name" value="Phosphoenolpyruvate-binding domains"/>
    <property type="match status" value="1"/>
</dbReference>
<comment type="caution">
    <text evidence="24">The sequence shown here is derived from an EMBL/GenBank/DDBJ whole genome shotgun (WGS) entry which is preliminary data.</text>
</comment>
<organism evidence="24 25">
    <name type="scientific">Marivibrio halodurans</name>
    <dbReference type="NCBI Taxonomy" id="2039722"/>
    <lineage>
        <taxon>Bacteria</taxon>
        <taxon>Pseudomonadati</taxon>
        <taxon>Pseudomonadota</taxon>
        <taxon>Alphaproteobacteria</taxon>
        <taxon>Rhodospirillales</taxon>
        <taxon>Rhodospirillaceae</taxon>
        <taxon>Marivibrio</taxon>
    </lineage>
</organism>
<evidence type="ECO:0000256" key="20">
    <source>
        <dbReference type="PIRSR" id="PIRSR000732-3"/>
    </source>
</evidence>
<evidence type="ECO:0000256" key="8">
    <source>
        <dbReference type="ARBA" id="ARBA00022448"/>
    </source>
</evidence>
<keyword evidence="11 17" id="KW-0808">Transferase</keyword>
<name>A0A8J7S2B0_9PROT</name>
<comment type="similarity">
    <text evidence="5 17">Belongs to the PEP-utilizing enzyme family.</text>
</comment>
<dbReference type="RefSeq" id="WP_210683644.1">
    <property type="nucleotide sequence ID" value="NZ_JAGMWN010000014.1"/>
</dbReference>
<evidence type="ECO:0000256" key="18">
    <source>
        <dbReference type="PIRSR" id="PIRSR000732-1"/>
    </source>
</evidence>
<keyword evidence="25" id="KW-1185">Reference proteome</keyword>
<evidence type="ECO:0000256" key="7">
    <source>
        <dbReference type="ARBA" id="ARBA00016544"/>
    </source>
</evidence>
<dbReference type="GO" id="GO:0008965">
    <property type="term" value="F:phosphoenolpyruvate-protein phosphotransferase activity"/>
    <property type="evidence" value="ECO:0007669"/>
    <property type="project" value="UniProtKB-EC"/>
</dbReference>
<evidence type="ECO:0000256" key="14">
    <source>
        <dbReference type="ARBA" id="ARBA00022777"/>
    </source>
</evidence>
<dbReference type="GO" id="GO:0046872">
    <property type="term" value="F:metal ion binding"/>
    <property type="evidence" value="ECO:0007669"/>
    <property type="project" value="UniProtKB-KW"/>
</dbReference>
<dbReference type="InterPro" id="IPR006318">
    <property type="entry name" value="PTS_EI-like"/>
</dbReference>
<feature type="domain" description="PEP-utilising enzyme C-terminal" evidence="22">
    <location>
        <begin position="270"/>
        <end position="562"/>
    </location>
</feature>
<evidence type="ECO:0000256" key="5">
    <source>
        <dbReference type="ARBA" id="ARBA00007837"/>
    </source>
</evidence>
<feature type="binding site" evidence="20">
    <location>
        <position position="476"/>
    </location>
    <ligand>
        <name>Mg(2+)</name>
        <dbReference type="ChEBI" id="CHEBI:18420"/>
    </ligand>
</feature>
<keyword evidence="12 17" id="KW-0598">Phosphotransferase system</keyword>
<dbReference type="SUPFAM" id="SSF52009">
    <property type="entry name" value="Phosphohistidine domain"/>
    <property type="match status" value="1"/>
</dbReference>
<comment type="cofactor">
    <cofactor evidence="2 17 20">
        <name>Mg(2+)</name>
        <dbReference type="ChEBI" id="CHEBI:18420"/>
    </cofactor>
</comment>
<sequence>MSERVLTGIGVVPGFAEGPLGLIDLGGLAASDRPVAAGAVAEELARLDAAVERARRDLRGLRARRARLPDAAAEEVGAILETHLRMLDDSRLLRAVRARIEADRRNAEGALRHEVETLAGGFEALSDPYMRARAEDVREVGRRLMRHLRGEGASPFHGLDEGVLLAAESFSPAEVAQMAPARIAGFASEMGGAQGHTAILARSLGIPAVLGVPDLLETVRAARAELGLGAGEAVPALIDGVDGRVILDPTADTRRRHGERRADVQRARRDLARLRDLPARTRDATPIALEANLDLPMEVGQAIDAGAEAIGLFRTEFLFMNVDRPPDEDEQAEVLTAVVRAMGGRPVTVRTMDVGGEKLARALGPELEGAPNPALGLRAIRLSLKRPKLLEAQLCAILRAGAEGPVRILLPMITTPGEVRQVRDCLMRMRRRLARRGVAQAPELPPVGVMIEVPGAALAADALARVSDFFAIGTNDLVMYTLAIDRADEQVAALYNPLHPAVLRLMEFAIQAAERAGLPVSVCGEIAGDPRYTALLLGLGVRQLSMTAASIPPIKQKIRSIDLASATRRARAALDHPDSGRIATMLDDLNG</sequence>
<reference evidence="24" key="1">
    <citation type="submission" date="2021-04" db="EMBL/GenBank/DDBJ databases">
        <authorList>
            <person name="Zhang D.-C."/>
        </authorList>
    </citation>
    <scope>NUCLEOTIDE SEQUENCE</scope>
    <source>
        <strain evidence="24">CGMCC 1.15697</strain>
    </source>
</reference>
<dbReference type="GO" id="GO:0016301">
    <property type="term" value="F:kinase activity"/>
    <property type="evidence" value="ECO:0007669"/>
    <property type="project" value="UniProtKB-KW"/>
</dbReference>
<evidence type="ECO:0000256" key="9">
    <source>
        <dbReference type="ARBA" id="ARBA00022490"/>
    </source>
</evidence>
<comment type="subcellular location">
    <subcellularLocation>
        <location evidence="4 17">Cytoplasm</location>
    </subcellularLocation>
</comment>
<feature type="active site" description="Tele-phosphohistidine intermediate" evidence="18">
    <location>
        <position position="196"/>
    </location>
</feature>